<dbReference type="OrthoDB" id="4368965at2759"/>
<evidence type="ECO:0000259" key="3">
    <source>
        <dbReference type="PROSITE" id="PS50158"/>
    </source>
</evidence>
<feature type="compositionally biased region" description="Polar residues" evidence="2">
    <location>
        <begin position="383"/>
        <end position="396"/>
    </location>
</feature>
<feature type="domain" description="CCHC-type" evidence="3">
    <location>
        <begin position="361"/>
        <end position="375"/>
    </location>
</feature>
<keyword evidence="1" id="KW-0479">Metal-binding</keyword>
<feature type="region of interest" description="Disordered" evidence="2">
    <location>
        <begin position="329"/>
        <end position="396"/>
    </location>
</feature>
<evidence type="ECO:0000313" key="4">
    <source>
        <dbReference type="EMBL" id="KAJ5103943.1"/>
    </source>
</evidence>
<dbReference type="GO" id="GO:0008270">
    <property type="term" value="F:zinc ion binding"/>
    <property type="evidence" value="ECO:0007669"/>
    <property type="project" value="UniProtKB-KW"/>
</dbReference>
<dbReference type="Gene3D" id="4.10.60.10">
    <property type="entry name" value="Zinc finger, CCHC-type"/>
    <property type="match status" value="1"/>
</dbReference>
<name>A0A9W9FPE0_9EURO</name>
<dbReference type="GeneID" id="81355945"/>
<reference evidence="4" key="1">
    <citation type="submission" date="2022-11" db="EMBL/GenBank/DDBJ databases">
        <authorList>
            <person name="Petersen C."/>
        </authorList>
    </citation>
    <scope>NUCLEOTIDE SEQUENCE</scope>
    <source>
        <strain evidence="4">IBT 30761</strain>
    </source>
</reference>
<sequence length="396" mass="43998">MSNQGDLMESGETTGPTQGTIPETIGTPGAVPNPQLSRAISPGTMQALHALPAEMAEAQYVQWLSATNPTAQAQTIKALAWGIQEGQRRQEEQQRATEAAANVPSNSSGSAIRGTASTAGLLPGRADWETRKALLKDLVGIPEYFGQFKDDAARKWILACERHFQDVEGLTEVEISDTQKIIAAKSNLRKAAEDRWRVMYGRKSIQGMQWEEFKTWVEEQFSEYLSPEKRYAKYRRMTQGNQTPFHKYAADLRQAADDLEFRNMSEDLMIADLIHGAKADLQVRWHALPKHPTEWNAVVKAFVGLEEGATRGHAVSITGDPMDLSYMQGAPLGSTPGRKKEFKQTSEKKGEQSKPRIPRGRCFNCGLSGHYKRDCQTSRRKTQNTMTSPSGKVSGR</sequence>
<dbReference type="InterPro" id="IPR001878">
    <property type="entry name" value="Znf_CCHC"/>
</dbReference>
<keyword evidence="5" id="KW-1185">Reference proteome</keyword>
<accession>A0A9W9FPE0</accession>
<keyword evidence="1" id="KW-0862">Zinc</keyword>
<dbReference type="InterPro" id="IPR036875">
    <property type="entry name" value="Znf_CCHC_sf"/>
</dbReference>
<dbReference type="GO" id="GO:0003676">
    <property type="term" value="F:nucleic acid binding"/>
    <property type="evidence" value="ECO:0007669"/>
    <property type="project" value="InterPro"/>
</dbReference>
<organism evidence="4 5">
    <name type="scientific">Penicillium argentinense</name>
    <dbReference type="NCBI Taxonomy" id="1131581"/>
    <lineage>
        <taxon>Eukaryota</taxon>
        <taxon>Fungi</taxon>
        <taxon>Dikarya</taxon>
        <taxon>Ascomycota</taxon>
        <taxon>Pezizomycotina</taxon>
        <taxon>Eurotiomycetes</taxon>
        <taxon>Eurotiomycetidae</taxon>
        <taxon>Eurotiales</taxon>
        <taxon>Aspergillaceae</taxon>
        <taxon>Penicillium</taxon>
    </lineage>
</organism>
<dbReference type="Proteomes" id="UP001149074">
    <property type="component" value="Unassembled WGS sequence"/>
</dbReference>
<keyword evidence="1" id="KW-0863">Zinc-finger</keyword>
<dbReference type="EMBL" id="JAPQKI010000004">
    <property type="protein sequence ID" value="KAJ5103943.1"/>
    <property type="molecule type" value="Genomic_DNA"/>
</dbReference>
<dbReference type="AlphaFoldDB" id="A0A9W9FPE0"/>
<evidence type="ECO:0000256" key="2">
    <source>
        <dbReference type="SAM" id="MobiDB-lite"/>
    </source>
</evidence>
<dbReference type="SMART" id="SM00343">
    <property type="entry name" value="ZnF_C2HC"/>
    <property type="match status" value="1"/>
</dbReference>
<dbReference type="SUPFAM" id="SSF57756">
    <property type="entry name" value="Retrovirus zinc finger-like domains"/>
    <property type="match status" value="1"/>
</dbReference>
<evidence type="ECO:0000313" key="5">
    <source>
        <dbReference type="Proteomes" id="UP001149074"/>
    </source>
</evidence>
<feature type="compositionally biased region" description="Basic and acidic residues" evidence="2">
    <location>
        <begin position="338"/>
        <end position="354"/>
    </location>
</feature>
<feature type="compositionally biased region" description="Polar residues" evidence="2">
    <location>
        <begin position="103"/>
        <end position="112"/>
    </location>
</feature>
<reference evidence="4" key="2">
    <citation type="journal article" date="2023" name="IMA Fungus">
        <title>Comparative genomic study of the Penicillium genus elucidates a diverse pangenome and 15 lateral gene transfer events.</title>
        <authorList>
            <person name="Petersen C."/>
            <person name="Sorensen T."/>
            <person name="Nielsen M.R."/>
            <person name="Sondergaard T.E."/>
            <person name="Sorensen J.L."/>
            <person name="Fitzpatrick D.A."/>
            <person name="Frisvad J.C."/>
            <person name="Nielsen K.L."/>
        </authorList>
    </citation>
    <scope>NUCLEOTIDE SEQUENCE</scope>
    <source>
        <strain evidence="4">IBT 30761</strain>
    </source>
</reference>
<gene>
    <name evidence="4" type="ORF">N7532_004472</name>
</gene>
<protein>
    <recommendedName>
        <fullName evidence="3">CCHC-type domain-containing protein</fullName>
    </recommendedName>
</protein>
<feature type="region of interest" description="Disordered" evidence="2">
    <location>
        <begin position="1"/>
        <end position="38"/>
    </location>
</feature>
<feature type="compositionally biased region" description="Polar residues" evidence="2">
    <location>
        <begin position="1"/>
        <end position="21"/>
    </location>
</feature>
<evidence type="ECO:0000256" key="1">
    <source>
        <dbReference type="PROSITE-ProRule" id="PRU00047"/>
    </source>
</evidence>
<dbReference type="PROSITE" id="PS50158">
    <property type="entry name" value="ZF_CCHC"/>
    <property type="match status" value="1"/>
</dbReference>
<proteinExistence type="predicted"/>
<feature type="region of interest" description="Disordered" evidence="2">
    <location>
        <begin position="87"/>
        <end position="112"/>
    </location>
</feature>
<dbReference type="RefSeq" id="XP_056477323.1">
    <property type="nucleotide sequence ID" value="XM_056616966.1"/>
</dbReference>
<comment type="caution">
    <text evidence="4">The sequence shown here is derived from an EMBL/GenBank/DDBJ whole genome shotgun (WGS) entry which is preliminary data.</text>
</comment>
<dbReference type="Pfam" id="PF00098">
    <property type="entry name" value="zf-CCHC"/>
    <property type="match status" value="1"/>
</dbReference>